<evidence type="ECO:0000256" key="1">
    <source>
        <dbReference type="SAM" id="Phobius"/>
    </source>
</evidence>
<dbReference type="RefSeq" id="WP_310032339.1">
    <property type="nucleotide sequence ID" value="NZ_JAVDRL010000007.1"/>
</dbReference>
<keyword evidence="1" id="KW-0472">Membrane</keyword>
<dbReference type="Proteomes" id="UP001262754">
    <property type="component" value="Unassembled WGS sequence"/>
</dbReference>
<feature type="transmembrane region" description="Helical" evidence="1">
    <location>
        <begin position="12"/>
        <end position="29"/>
    </location>
</feature>
<evidence type="ECO:0000313" key="3">
    <source>
        <dbReference type="Proteomes" id="UP001262754"/>
    </source>
</evidence>
<feature type="transmembrane region" description="Helical" evidence="1">
    <location>
        <begin position="65"/>
        <end position="89"/>
    </location>
</feature>
<comment type="caution">
    <text evidence="2">The sequence shown here is derived from an EMBL/GenBank/DDBJ whole genome shotgun (WGS) entry which is preliminary data.</text>
</comment>
<sequence>MRKETFIRGLEVVCWTLSMAWVVLCYVRQDAVIGHSPHVANVATGNVYLYRNHSDTLFIKKSDLIYVQFFSFPLGAVPLLIGTAIIRLVDKERGKQARPSEPVQG</sequence>
<keyword evidence="1" id="KW-0812">Transmembrane</keyword>
<reference evidence="2 3" key="1">
    <citation type="submission" date="2023-07" db="EMBL/GenBank/DDBJ databases">
        <title>Sorghum-associated microbial communities from plants grown in Nebraska, USA.</title>
        <authorList>
            <person name="Schachtman D."/>
        </authorList>
    </citation>
    <scope>NUCLEOTIDE SEQUENCE [LARGE SCALE GENOMIC DNA]</scope>
    <source>
        <strain evidence="2 3">DS2154</strain>
    </source>
</reference>
<evidence type="ECO:0000313" key="2">
    <source>
        <dbReference type="EMBL" id="MDR6532018.1"/>
    </source>
</evidence>
<keyword evidence="3" id="KW-1185">Reference proteome</keyword>
<name>A0ABU1N114_9CAUL</name>
<dbReference type="EMBL" id="JAVDRL010000007">
    <property type="protein sequence ID" value="MDR6532018.1"/>
    <property type="molecule type" value="Genomic_DNA"/>
</dbReference>
<keyword evidence="1" id="KW-1133">Transmembrane helix</keyword>
<proteinExistence type="predicted"/>
<gene>
    <name evidence="2" type="ORF">J2800_002771</name>
</gene>
<accession>A0ABU1N114</accession>
<organism evidence="2 3">
    <name type="scientific">Caulobacter rhizosphaerae</name>
    <dbReference type="NCBI Taxonomy" id="2010972"/>
    <lineage>
        <taxon>Bacteria</taxon>
        <taxon>Pseudomonadati</taxon>
        <taxon>Pseudomonadota</taxon>
        <taxon>Alphaproteobacteria</taxon>
        <taxon>Caulobacterales</taxon>
        <taxon>Caulobacteraceae</taxon>
        <taxon>Caulobacter</taxon>
    </lineage>
</organism>
<protein>
    <submittedName>
        <fullName evidence="2">Uncharacterized protein</fullName>
    </submittedName>
</protein>